<dbReference type="EMBL" id="CP036261">
    <property type="protein sequence ID" value="QDS91180.1"/>
    <property type="molecule type" value="Genomic_DNA"/>
</dbReference>
<keyword evidence="9" id="KW-0819">tRNA processing</keyword>
<dbReference type="NCBIfam" id="TIGR02191">
    <property type="entry name" value="RNaseIII"/>
    <property type="match status" value="1"/>
</dbReference>
<comment type="subcellular location">
    <subcellularLocation>
        <location evidence="9">Cytoplasm</location>
    </subcellularLocation>
</comment>
<evidence type="ECO:0000256" key="2">
    <source>
        <dbReference type="ARBA" id="ARBA00010183"/>
    </source>
</evidence>
<dbReference type="Proteomes" id="UP000319557">
    <property type="component" value="Chromosome"/>
</dbReference>
<dbReference type="GO" id="GO:0008033">
    <property type="term" value="P:tRNA processing"/>
    <property type="evidence" value="ECO:0007669"/>
    <property type="project" value="UniProtKB-KW"/>
</dbReference>
<proteinExistence type="inferred from homology"/>
<dbReference type="Pfam" id="PF14622">
    <property type="entry name" value="Ribonucleas_3_3"/>
    <property type="match status" value="1"/>
</dbReference>
<dbReference type="CDD" id="cd00593">
    <property type="entry name" value="RIBOc"/>
    <property type="match status" value="1"/>
</dbReference>
<dbReference type="GO" id="GO:0004525">
    <property type="term" value="F:ribonuclease III activity"/>
    <property type="evidence" value="ECO:0007669"/>
    <property type="project" value="UniProtKB-UniRule"/>
</dbReference>
<dbReference type="FunFam" id="1.10.1520.10:FF:000001">
    <property type="entry name" value="Ribonuclease 3"/>
    <property type="match status" value="1"/>
</dbReference>
<dbReference type="PANTHER" id="PTHR11207:SF0">
    <property type="entry name" value="RIBONUCLEASE 3"/>
    <property type="match status" value="1"/>
</dbReference>
<keyword evidence="9" id="KW-0699">rRNA-binding</keyword>
<dbReference type="GO" id="GO:0006364">
    <property type="term" value="P:rRNA processing"/>
    <property type="evidence" value="ECO:0007669"/>
    <property type="project" value="UniProtKB-UniRule"/>
</dbReference>
<keyword evidence="9" id="KW-0479">Metal-binding</keyword>
<evidence type="ECO:0000256" key="9">
    <source>
        <dbReference type="HAMAP-Rule" id="MF_00104"/>
    </source>
</evidence>
<keyword evidence="9" id="KW-0963">Cytoplasm</keyword>
<feature type="domain" description="DRBM" evidence="11">
    <location>
        <begin position="219"/>
        <end position="288"/>
    </location>
</feature>
<keyword evidence="4 9" id="KW-0507">mRNA processing</keyword>
<dbReference type="GO" id="GO:0006397">
    <property type="term" value="P:mRNA processing"/>
    <property type="evidence" value="ECO:0007669"/>
    <property type="project" value="UniProtKB-UniRule"/>
</dbReference>
<feature type="region of interest" description="Disordered" evidence="10">
    <location>
        <begin position="268"/>
        <end position="298"/>
    </location>
</feature>
<comment type="cofactor">
    <cofactor evidence="9">
        <name>Mg(2+)</name>
        <dbReference type="ChEBI" id="CHEBI:18420"/>
    </cofactor>
</comment>
<evidence type="ECO:0000256" key="5">
    <source>
        <dbReference type="ARBA" id="ARBA00022722"/>
    </source>
</evidence>
<feature type="active site" evidence="9">
    <location>
        <position position="110"/>
    </location>
</feature>
<dbReference type="AlphaFoldDB" id="A0A517M8H6"/>
<dbReference type="RefSeq" id="WP_145348861.1">
    <property type="nucleotide sequence ID" value="NZ_CP036261.1"/>
</dbReference>
<dbReference type="SUPFAM" id="SSF69065">
    <property type="entry name" value="RNase III domain-like"/>
    <property type="match status" value="1"/>
</dbReference>
<dbReference type="GO" id="GO:0003725">
    <property type="term" value="F:double-stranded RNA binding"/>
    <property type="evidence" value="ECO:0007669"/>
    <property type="project" value="TreeGrafter"/>
</dbReference>
<comment type="function">
    <text evidence="9">Digests double-stranded RNA. Involved in the processing of primary rRNA transcript to yield the immediate precursors to the large and small rRNAs (23S and 16S). Processes some mRNAs, and tRNAs when they are encoded in the rRNA operon. Processes pre-crRNA and tracrRNA of type II CRISPR loci if present in the organism.</text>
</comment>
<dbReference type="SUPFAM" id="SSF54768">
    <property type="entry name" value="dsRNA-binding domain-like"/>
    <property type="match status" value="1"/>
</dbReference>
<dbReference type="SMART" id="SM00535">
    <property type="entry name" value="RIBOc"/>
    <property type="match status" value="1"/>
</dbReference>
<feature type="binding site" evidence="9">
    <location>
        <position position="106"/>
    </location>
    <ligand>
        <name>Mg(2+)</name>
        <dbReference type="ChEBI" id="CHEBI:18420"/>
    </ligand>
</feature>
<feature type="active site" evidence="9">
    <location>
        <position position="181"/>
    </location>
</feature>
<dbReference type="PANTHER" id="PTHR11207">
    <property type="entry name" value="RIBONUCLEASE III"/>
    <property type="match status" value="1"/>
</dbReference>
<dbReference type="Pfam" id="PF00035">
    <property type="entry name" value="dsrm"/>
    <property type="match status" value="1"/>
</dbReference>
<comment type="catalytic activity">
    <reaction evidence="1 9">
        <text>Endonucleolytic cleavage to 5'-phosphomonoester.</text>
        <dbReference type="EC" id="3.1.26.3"/>
    </reaction>
</comment>
<evidence type="ECO:0000313" key="14">
    <source>
        <dbReference type="Proteomes" id="UP000319557"/>
    </source>
</evidence>
<keyword evidence="6 9" id="KW-0255">Endonuclease</keyword>
<feature type="binding site" evidence="9">
    <location>
        <position position="178"/>
    </location>
    <ligand>
        <name>Mg(2+)</name>
        <dbReference type="ChEBI" id="CHEBI:18420"/>
    </ligand>
</feature>
<evidence type="ECO:0000256" key="1">
    <source>
        <dbReference type="ARBA" id="ARBA00000109"/>
    </source>
</evidence>
<keyword evidence="7 9" id="KW-0378">Hydrolase</keyword>
<dbReference type="InterPro" id="IPR000999">
    <property type="entry name" value="RNase_III_dom"/>
</dbReference>
<reference evidence="13 14" key="1">
    <citation type="submission" date="2019-02" db="EMBL/GenBank/DDBJ databases">
        <title>Deep-cultivation of Planctomycetes and their phenomic and genomic characterization uncovers novel biology.</title>
        <authorList>
            <person name="Wiegand S."/>
            <person name="Jogler M."/>
            <person name="Boedeker C."/>
            <person name="Pinto D."/>
            <person name="Vollmers J."/>
            <person name="Rivas-Marin E."/>
            <person name="Kohn T."/>
            <person name="Peeters S.H."/>
            <person name="Heuer A."/>
            <person name="Rast P."/>
            <person name="Oberbeckmann S."/>
            <person name="Bunk B."/>
            <person name="Jeske O."/>
            <person name="Meyerdierks A."/>
            <person name="Storesund J.E."/>
            <person name="Kallscheuer N."/>
            <person name="Luecker S."/>
            <person name="Lage O.M."/>
            <person name="Pohl T."/>
            <person name="Merkel B.J."/>
            <person name="Hornburger P."/>
            <person name="Mueller R.-W."/>
            <person name="Bruemmer F."/>
            <person name="Labrenz M."/>
            <person name="Spormann A.M."/>
            <person name="Op den Camp H."/>
            <person name="Overmann J."/>
            <person name="Amann R."/>
            <person name="Jetten M.S.M."/>
            <person name="Mascher T."/>
            <person name="Medema M.H."/>
            <person name="Devos D.P."/>
            <person name="Kaster A.-K."/>
            <person name="Ovreas L."/>
            <person name="Rohde M."/>
            <person name="Galperin M.Y."/>
            <person name="Jogler C."/>
        </authorList>
    </citation>
    <scope>NUCLEOTIDE SEQUENCE [LARGE SCALE GENOMIC DNA]</scope>
    <source>
        <strain evidence="13 14">EC9</strain>
    </source>
</reference>
<evidence type="ECO:0000256" key="8">
    <source>
        <dbReference type="ARBA" id="ARBA00022884"/>
    </source>
</evidence>
<dbReference type="CDD" id="cd10845">
    <property type="entry name" value="DSRM_RNAse_III_family"/>
    <property type="match status" value="1"/>
</dbReference>
<dbReference type="Gene3D" id="1.10.1520.10">
    <property type="entry name" value="Ribonuclease III domain"/>
    <property type="match status" value="1"/>
</dbReference>
<feature type="region of interest" description="Disordered" evidence="10">
    <location>
        <begin position="1"/>
        <end position="29"/>
    </location>
</feature>
<dbReference type="SMART" id="SM00358">
    <property type="entry name" value="DSRM"/>
    <property type="match status" value="1"/>
</dbReference>
<evidence type="ECO:0000256" key="4">
    <source>
        <dbReference type="ARBA" id="ARBA00022664"/>
    </source>
</evidence>
<accession>A0A517M8H6</accession>
<dbReference type="GO" id="GO:0046872">
    <property type="term" value="F:metal ion binding"/>
    <property type="evidence" value="ECO:0007669"/>
    <property type="project" value="UniProtKB-KW"/>
</dbReference>
<protein>
    <recommendedName>
        <fullName evidence="9">Ribonuclease 3</fullName>
        <ecNumber evidence="9">3.1.26.3</ecNumber>
    </recommendedName>
    <alternativeName>
        <fullName evidence="9">Ribonuclease III</fullName>
        <shortName evidence="9">RNase III</shortName>
    </alternativeName>
</protein>
<feature type="domain" description="RNase III" evidence="12">
    <location>
        <begin position="68"/>
        <end position="192"/>
    </location>
</feature>
<dbReference type="InterPro" id="IPR011907">
    <property type="entry name" value="RNase_III"/>
</dbReference>
<keyword evidence="8 9" id="KW-0694">RNA-binding</keyword>
<comment type="subunit">
    <text evidence="9">Homodimer.</text>
</comment>
<keyword evidence="5 9" id="KW-0540">Nuclease</keyword>
<dbReference type="PROSITE" id="PS50137">
    <property type="entry name" value="DS_RBD"/>
    <property type="match status" value="1"/>
</dbReference>
<gene>
    <name evidence="9 13" type="primary">rnc</name>
    <name evidence="13" type="ORF">EC9_54000</name>
</gene>
<evidence type="ECO:0000256" key="6">
    <source>
        <dbReference type="ARBA" id="ARBA00022759"/>
    </source>
</evidence>
<comment type="similarity">
    <text evidence="2">Belongs to the ribonuclease III family.</text>
</comment>
<keyword evidence="3 9" id="KW-0698">rRNA processing</keyword>
<dbReference type="InterPro" id="IPR036389">
    <property type="entry name" value="RNase_III_sf"/>
</dbReference>
<evidence type="ECO:0000259" key="11">
    <source>
        <dbReference type="PROSITE" id="PS50137"/>
    </source>
</evidence>
<dbReference type="OrthoDB" id="9805026at2"/>
<evidence type="ECO:0000256" key="7">
    <source>
        <dbReference type="ARBA" id="ARBA00022801"/>
    </source>
</evidence>
<dbReference type="KEGG" id="ruv:EC9_54000"/>
<dbReference type="EC" id="3.1.26.3" evidence="9"/>
<sequence>MNDELPANKQDQKAILPATSSDGDECCDRPTGIDPSADCSAAAEVAAVQPLSAAELPANEELTTQQRLDLCESIVGHRFKDRDLLLEALTHASGASHRLKSNERMEFLGDAILGAVVCDWLYHERTDLNEGELTKIKSNVVSRQTCSKVAKRLGLDRCLLVGKGVRKNRSFPKSLTSDVFESIVAAIYLDGGFDKVRELLHQWLAQEVAEGIDSRGDENHKSNLQQVVQRDFSTTPCYRLLNAIGPDHSKKFQIAVLVDGQLRTPAWGRSKKDAEQRAAANALAEISGKEPPFQGDMP</sequence>
<dbReference type="PROSITE" id="PS00517">
    <property type="entry name" value="RNASE_3_1"/>
    <property type="match status" value="1"/>
</dbReference>
<evidence type="ECO:0000256" key="10">
    <source>
        <dbReference type="SAM" id="MobiDB-lite"/>
    </source>
</evidence>
<dbReference type="Gene3D" id="3.30.160.20">
    <property type="match status" value="1"/>
</dbReference>
<name>A0A517M8H6_9BACT</name>
<feature type="binding site" evidence="9">
    <location>
        <position position="181"/>
    </location>
    <ligand>
        <name>Mg(2+)</name>
        <dbReference type="ChEBI" id="CHEBI:18420"/>
    </ligand>
</feature>
<evidence type="ECO:0000313" key="13">
    <source>
        <dbReference type="EMBL" id="QDS91180.1"/>
    </source>
</evidence>
<dbReference type="PROSITE" id="PS50142">
    <property type="entry name" value="RNASE_3_2"/>
    <property type="match status" value="1"/>
</dbReference>
<organism evidence="13 14">
    <name type="scientific">Rosistilla ulvae</name>
    <dbReference type="NCBI Taxonomy" id="1930277"/>
    <lineage>
        <taxon>Bacteria</taxon>
        <taxon>Pseudomonadati</taxon>
        <taxon>Planctomycetota</taxon>
        <taxon>Planctomycetia</taxon>
        <taxon>Pirellulales</taxon>
        <taxon>Pirellulaceae</taxon>
        <taxon>Rosistilla</taxon>
    </lineage>
</organism>
<dbReference type="GO" id="GO:0005737">
    <property type="term" value="C:cytoplasm"/>
    <property type="evidence" value="ECO:0007669"/>
    <property type="project" value="UniProtKB-SubCell"/>
</dbReference>
<evidence type="ECO:0000259" key="12">
    <source>
        <dbReference type="PROSITE" id="PS50142"/>
    </source>
</evidence>
<evidence type="ECO:0000256" key="3">
    <source>
        <dbReference type="ARBA" id="ARBA00022552"/>
    </source>
</evidence>
<dbReference type="GO" id="GO:0019843">
    <property type="term" value="F:rRNA binding"/>
    <property type="evidence" value="ECO:0007669"/>
    <property type="project" value="UniProtKB-KW"/>
</dbReference>
<keyword evidence="9" id="KW-0460">Magnesium</keyword>
<dbReference type="InterPro" id="IPR014720">
    <property type="entry name" value="dsRBD_dom"/>
</dbReference>
<keyword evidence="14" id="KW-1185">Reference proteome</keyword>
<dbReference type="HAMAP" id="MF_00104">
    <property type="entry name" value="RNase_III"/>
    <property type="match status" value="1"/>
</dbReference>
<dbReference type="GO" id="GO:0010468">
    <property type="term" value="P:regulation of gene expression"/>
    <property type="evidence" value="ECO:0007669"/>
    <property type="project" value="TreeGrafter"/>
</dbReference>